<feature type="transmembrane region" description="Helical" evidence="7">
    <location>
        <begin position="105"/>
        <end position="126"/>
    </location>
</feature>
<proteinExistence type="predicted"/>
<evidence type="ECO:0000256" key="3">
    <source>
        <dbReference type="ARBA" id="ARBA00022692"/>
    </source>
</evidence>
<feature type="transmembrane region" description="Helical" evidence="7">
    <location>
        <begin position="349"/>
        <end position="371"/>
    </location>
</feature>
<dbReference type="CDD" id="cd17485">
    <property type="entry name" value="MFS_MFSD3"/>
    <property type="match status" value="1"/>
</dbReference>
<feature type="transmembrane region" description="Helical" evidence="7">
    <location>
        <begin position="383"/>
        <end position="403"/>
    </location>
</feature>
<feature type="transmembrane region" description="Helical" evidence="7">
    <location>
        <begin position="147"/>
        <end position="165"/>
    </location>
</feature>
<dbReference type="RefSeq" id="XP_002739312.1">
    <property type="nucleotide sequence ID" value="XM_002739266.2"/>
</dbReference>
<dbReference type="Gene3D" id="1.20.1250.20">
    <property type="entry name" value="MFS general substrate transporter like domains"/>
    <property type="match status" value="1"/>
</dbReference>
<evidence type="ECO:0000256" key="1">
    <source>
        <dbReference type="ARBA" id="ARBA00004141"/>
    </source>
</evidence>
<keyword evidence="8" id="KW-1185">Reference proteome</keyword>
<evidence type="ECO:0000313" key="8">
    <source>
        <dbReference type="Proteomes" id="UP000694865"/>
    </source>
</evidence>
<dbReference type="InterPro" id="IPR004752">
    <property type="entry name" value="AmpG_permease/AT-1"/>
</dbReference>
<keyword evidence="4 7" id="KW-1133">Transmembrane helix</keyword>
<reference evidence="9" key="1">
    <citation type="submission" date="2025-08" db="UniProtKB">
        <authorList>
            <consortium name="RefSeq"/>
        </authorList>
    </citation>
    <scope>IDENTIFICATION</scope>
    <source>
        <tissue evidence="9">Testes</tissue>
    </source>
</reference>
<accession>A0ABM0GX60</accession>
<feature type="transmembrane region" description="Helical" evidence="7">
    <location>
        <begin position="415"/>
        <end position="437"/>
    </location>
</feature>
<keyword evidence="5 7" id="KW-0472">Membrane</keyword>
<feature type="transmembrane region" description="Helical" evidence="7">
    <location>
        <begin position="479"/>
        <end position="497"/>
    </location>
</feature>
<dbReference type="PANTHER" id="PTHR12778:SF10">
    <property type="entry name" value="MAJOR FACILITATOR SUPERFAMILY DOMAIN-CONTAINING PROTEIN 3"/>
    <property type="match status" value="1"/>
</dbReference>
<evidence type="ECO:0000256" key="7">
    <source>
        <dbReference type="SAM" id="Phobius"/>
    </source>
</evidence>
<feature type="region of interest" description="Disordered" evidence="6">
    <location>
        <begin position="197"/>
        <end position="217"/>
    </location>
</feature>
<dbReference type="Pfam" id="PF07690">
    <property type="entry name" value="MFS_1"/>
    <property type="match status" value="1"/>
</dbReference>
<dbReference type="GeneID" id="100376989"/>
<gene>
    <name evidence="9" type="primary">LOC100376989</name>
</gene>
<evidence type="ECO:0000256" key="4">
    <source>
        <dbReference type="ARBA" id="ARBA00022989"/>
    </source>
</evidence>
<feature type="transmembrane region" description="Helical" evidence="7">
    <location>
        <begin position="12"/>
        <end position="30"/>
    </location>
</feature>
<dbReference type="PANTHER" id="PTHR12778">
    <property type="entry name" value="SOLUTE CARRIER FAMILY 33 ACETYL-COA TRANSPORTER -RELATED"/>
    <property type="match status" value="1"/>
</dbReference>
<evidence type="ECO:0000256" key="5">
    <source>
        <dbReference type="ARBA" id="ARBA00023136"/>
    </source>
</evidence>
<sequence length="504" mass="55918">MKRKWAFSNYFLYRNSNISILALLYFVQGIPYGFQARFLPVYLRQNRVSLTNLGFIKLLLVPWLLKVLWAPLVDRWGTKHSWLVYSICGLAVVCLAGAFIDPNTLPLLCVVIFLLNLCAATQDIAVDGIAISLLGEEDLGIGNTAQVVGYKFGSIIGGGLLIWLIEHIGWFGLFINLACLYFVTLWVISRIPELKSNNTKQNGNRHEEQPLGFANNGKNGQIKIDKAGCLNYGNIGNVESESGTFTCSHTALRNGKKLYKYESTSTIEDKHRSDRGKLSHISRTKSNINELDGCLSSDICDWVSRIGKVPGTAWLFVYVLTYKLGEQGANGMFPLFLVDYGMSAGSVGLWTGVIGQSLSILGSLLGGYILSCTKCRPISMLQVLFILRLLPLFIMNIIIWSFQDKESTSFFGMSVFSMCLLQFIGGVITTATFTLMMRCSQDAPKNIQATHWTACATMEVLGKLSFMSFAGILTDYFEYSVMFTVFSALSVAVIPHVHNTNSKI</sequence>
<name>A0ABM0GX60_SACKO</name>
<dbReference type="InterPro" id="IPR036259">
    <property type="entry name" value="MFS_trans_sf"/>
</dbReference>
<dbReference type="SUPFAM" id="SSF103473">
    <property type="entry name" value="MFS general substrate transporter"/>
    <property type="match status" value="1"/>
</dbReference>
<feature type="transmembrane region" description="Helical" evidence="7">
    <location>
        <begin position="50"/>
        <end position="70"/>
    </location>
</feature>
<feature type="transmembrane region" description="Helical" evidence="7">
    <location>
        <begin position="315"/>
        <end position="337"/>
    </location>
</feature>
<comment type="subcellular location">
    <subcellularLocation>
        <location evidence="1">Membrane</location>
        <topology evidence="1">Multi-pass membrane protein</topology>
    </subcellularLocation>
</comment>
<dbReference type="InterPro" id="IPR011701">
    <property type="entry name" value="MFS"/>
</dbReference>
<evidence type="ECO:0000256" key="2">
    <source>
        <dbReference type="ARBA" id="ARBA00022448"/>
    </source>
</evidence>
<dbReference type="Proteomes" id="UP000694865">
    <property type="component" value="Unplaced"/>
</dbReference>
<evidence type="ECO:0000313" key="9">
    <source>
        <dbReference type="RefSeq" id="XP_002739312.1"/>
    </source>
</evidence>
<protein>
    <submittedName>
        <fullName evidence="9">Major facilitator superfamily domain-containing protein 3-like</fullName>
    </submittedName>
</protein>
<feature type="transmembrane region" description="Helical" evidence="7">
    <location>
        <begin position="82"/>
        <end position="99"/>
    </location>
</feature>
<keyword evidence="2" id="KW-0813">Transport</keyword>
<keyword evidence="3 7" id="KW-0812">Transmembrane</keyword>
<evidence type="ECO:0000256" key="6">
    <source>
        <dbReference type="SAM" id="MobiDB-lite"/>
    </source>
</evidence>
<organism evidence="8 9">
    <name type="scientific">Saccoglossus kowalevskii</name>
    <name type="common">Acorn worm</name>
    <dbReference type="NCBI Taxonomy" id="10224"/>
    <lineage>
        <taxon>Eukaryota</taxon>
        <taxon>Metazoa</taxon>
        <taxon>Hemichordata</taxon>
        <taxon>Enteropneusta</taxon>
        <taxon>Harrimaniidae</taxon>
        <taxon>Saccoglossus</taxon>
    </lineage>
</organism>
<feature type="transmembrane region" description="Helical" evidence="7">
    <location>
        <begin position="171"/>
        <end position="188"/>
    </location>
</feature>